<feature type="compositionally biased region" description="Gly residues" evidence="1">
    <location>
        <begin position="34"/>
        <end position="43"/>
    </location>
</feature>
<feature type="compositionally biased region" description="Basic and acidic residues" evidence="1">
    <location>
        <begin position="59"/>
        <end position="74"/>
    </location>
</feature>
<feature type="compositionally biased region" description="Acidic residues" evidence="1">
    <location>
        <begin position="129"/>
        <end position="144"/>
    </location>
</feature>
<accession>A0ABQ4YKZ7</accession>
<protein>
    <submittedName>
        <fullName evidence="2">Uncharacterized protein</fullName>
    </submittedName>
</protein>
<feature type="region of interest" description="Disordered" evidence="1">
    <location>
        <begin position="1"/>
        <end position="43"/>
    </location>
</feature>
<name>A0ABQ4YKZ7_9ASTR</name>
<dbReference type="Proteomes" id="UP001151760">
    <property type="component" value="Unassembled WGS sequence"/>
</dbReference>
<feature type="region of interest" description="Disordered" evidence="1">
    <location>
        <begin position="58"/>
        <end position="157"/>
    </location>
</feature>
<reference evidence="2" key="1">
    <citation type="journal article" date="2022" name="Int. J. Mol. Sci.">
        <title>Draft Genome of Tanacetum Coccineum: Genomic Comparison of Closely Related Tanacetum-Family Plants.</title>
        <authorList>
            <person name="Yamashiro T."/>
            <person name="Shiraishi A."/>
            <person name="Nakayama K."/>
            <person name="Satake H."/>
        </authorList>
    </citation>
    <scope>NUCLEOTIDE SEQUENCE</scope>
</reference>
<evidence type="ECO:0000313" key="3">
    <source>
        <dbReference type="Proteomes" id="UP001151760"/>
    </source>
</evidence>
<evidence type="ECO:0000256" key="1">
    <source>
        <dbReference type="SAM" id="MobiDB-lite"/>
    </source>
</evidence>
<sequence length="157" mass="16639">MGDSTGVSVSLGGGIYSGGKKYRESNISDSDNTGDGGTRVGGGIKGLNVLSKVALSEAAQHKEATKRSKKDFHISHASGLGDGTDFESRVLDEQQRKISGTDKGTGTKQGVLDVPKYDSESEKESWGDSGEEEDDEEDYKDESDDAKGNNDDVTPPF</sequence>
<organism evidence="2 3">
    <name type="scientific">Tanacetum coccineum</name>
    <dbReference type="NCBI Taxonomy" id="301880"/>
    <lineage>
        <taxon>Eukaryota</taxon>
        <taxon>Viridiplantae</taxon>
        <taxon>Streptophyta</taxon>
        <taxon>Embryophyta</taxon>
        <taxon>Tracheophyta</taxon>
        <taxon>Spermatophyta</taxon>
        <taxon>Magnoliopsida</taxon>
        <taxon>eudicotyledons</taxon>
        <taxon>Gunneridae</taxon>
        <taxon>Pentapetalae</taxon>
        <taxon>asterids</taxon>
        <taxon>campanulids</taxon>
        <taxon>Asterales</taxon>
        <taxon>Asteraceae</taxon>
        <taxon>Asteroideae</taxon>
        <taxon>Anthemideae</taxon>
        <taxon>Anthemidinae</taxon>
        <taxon>Tanacetum</taxon>
    </lineage>
</organism>
<evidence type="ECO:0000313" key="2">
    <source>
        <dbReference type="EMBL" id="GJS77665.1"/>
    </source>
</evidence>
<reference evidence="2" key="2">
    <citation type="submission" date="2022-01" db="EMBL/GenBank/DDBJ databases">
        <authorList>
            <person name="Yamashiro T."/>
            <person name="Shiraishi A."/>
            <person name="Satake H."/>
            <person name="Nakayama K."/>
        </authorList>
    </citation>
    <scope>NUCLEOTIDE SEQUENCE</scope>
</reference>
<feature type="compositionally biased region" description="Basic and acidic residues" evidence="1">
    <location>
        <begin position="86"/>
        <end position="100"/>
    </location>
</feature>
<dbReference type="EMBL" id="BQNB010010465">
    <property type="protein sequence ID" value="GJS77665.1"/>
    <property type="molecule type" value="Genomic_DNA"/>
</dbReference>
<keyword evidence="3" id="KW-1185">Reference proteome</keyword>
<feature type="compositionally biased region" description="Basic and acidic residues" evidence="1">
    <location>
        <begin position="115"/>
        <end position="126"/>
    </location>
</feature>
<proteinExistence type="predicted"/>
<gene>
    <name evidence="2" type="ORF">Tco_0727546</name>
</gene>
<comment type="caution">
    <text evidence="2">The sequence shown here is derived from an EMBL/GenBank/DDBJ whole genome shotgun (WGS) entry which is preliminary data.</text>
</comment>